<proteinExistence type="predicted"/>
<evidence type="ECO:0000313" key="1">
    <source>
        <dbReference type="EMBL" id="RYC91874.1"/>
    </source>
</evidence>
<organism evidence="1 2">
    <name type="scientific">Fusarium oxysporum f. sp. narcissi</name>
    <dbReference type="NCBI Taxonomy" id="451672"/>
    <lineage>
        <taxon>Eukaryota</taxon>
        <taxon>Fungi</taxon>
        <taxon>Dikarya</taxon>
        <taxon>Ascomycota</taxon>
        <taxon>Pezizomycotina</taxon>
        <taxon>Sordariomycetes</taxon>
        <taxon>Hypocreomycetidae</taxon>
        <taxon>Hypocreales</taxon>
        <taxon>Nectriaceae</taxon>
        <taxon>Fusarium</taxon>
        <taxon>Fusarium oxysporum species complex</taxon>
    </lineage>
</organism>
<protein>
    <submittedName>
        <fullName evidence="1">Uncharacterized protein</fullName>
    </submittedName>
</protein>
<comment type="caution">
    <text evidence="1">The sequence shown here is derived from an EMBL/GenBank/DDBJ whole genome shotgun (WGS) entry which is preliminary data.</text>
</comment>
<evidence type="ECO:0000313" key="2">
    <source>
        <dbReference type="Proteomes" id="UP000290540"/>
    </source>
</evidence>
<dbReference type="Proteomes" id="UP000290540">
    <property type="component" value="Unassembled WGS sequence"/>
</dbReference>
<dbReference type="EMBL" id="MQTW01000029">
    <property type="protein sequence ID" value="RYC91874.1"/>
    <property type="molecule type" value="Genomic_DNA"/>
</dbReference>
<accession>A0A4Q2VYH0</accession>
<dbReference type="AlphaFoldDB" id="A0A4Q2VYH0"/>
<reference evidence="1 2" key="1">
    <citation type="submission" date="2016-12" db="EMBL/GenBank/DDBJ databases">
        <title>Draft genome sequence of Fusarium oxysporum causing rot on Narcissus.</title>
        <authorList>
            <person name="Armitage A.D."/>
            <person name="Taylor A."/>
            <person name="Clarkson J.P."/>
            <person name="Harrison R.J."/>
            <person name="Jackson A.C."/>
        </authorList>
    </citation>
    <scope>NUCLEOTIDE SEQUENCE [LARGE SCALE GENOMIC DNA]</scope>
    <source>
        <strain evidence="1 2">N139</strain>
    </source>
</reference>
<name>A0A4Q2VYH0_FUSOX</name>
<sequence>MVVCEEKKKKKKKSCDADWATYLETSETSSVRKVLSQEDGKHAVAFLARYPFLKSGAPAVGNQRHSTPSRVKMESMLRYTQGDKGPGLDING</sequence>
<gene>
    <name evidence="1" type="ORF">BFJ63_vAg5315</name>
</gene>